<evidence type="ECO:0000256" key="2">
    <source>
        <dbReference type="SAM" id="MobiDB-lite"/>
    </source>
</evidence>
<dbReference type="PANTHER" id="PTHR12767">
    <property type="entry name" value="BCL7 RELATED"/>
    <property type="match status" value="1"/>
</dbReference>
<dbReference type="AlphaFoldDB" id="A0A5S6QH00"/>
<dbReference type="InterPro" id="IPR006804">
    <property type="entry name" value="BCL7"/>
</dbReference>
<dbReference type="PANTHER" id="PTHR12767:SF9">
    <property type="entry name" value="BCL7-LIKE"/>
    <property type="match status" value="1"/>
</dbReference>
<name>A0A5S6QH00_TRIMR</name>
<dbReference type="WBParaSite" id="TMUE_2000006117.1">
    <property type="protein sequence ID" value="TMUE_2000006117.1"/>
    <property type="gene ID" value="WBGene00290829"/>
</dbReference>
<feature type="region of interest" description="Disordered" evidence="2">
    <location>
        <begin position="88"/>
        <end position="113"/>
    </location>
</feature>
<evidence type="ECO:0000313" key="3">
    <source>
        <dbReference type="Proteomes" id="UP000046395"/>
    </source>
</evidence>
<organism evidence="3 4">
    <name type="scientific">Trichuris muris</name>
    <name type="common">Mouse whipworm</name>
    <dbReference type="NCBI Taxonomy" id="70415"/>
    <lineage>
        <taxon>Eukaryota</taxon>
        <taxon>Metazoa</taxon>
        <taxon>Ecdysozoa</taxon>
        <taxon>Nematoda</taxon>
        <taxon>Enoplea</taxon>
        <taxon>Dorylaimia</taxon>
        <taxon>Trichinellida</taxon>
        <taxon>Trichuridae</taxon>
        <taxon>Trichuris</taxon>
    </lineage>
</organism>
<reference evidence="4" key="1">
    <citation type="submission" date="2019-12" db="UniProtKB">
        <authorList>
            <consortium name="WormBaseParasite"/>
        </authorList>
    </citation>
    <scope>IDENTIFICATION</scope>
</reference>
<feature type="compositionally biased region" description="Polar residues" evidence="2">
    <location>
        <begin position="183"/>
        <end position="192"/>
    </location>
</feature>
<dbReference type="STRING" id="70415.A0A5S6QH00"/>
<sequence length="192" mass="21326">MINLLWAIGSAVGGFALFAMISRSLRAETRNRSKEEVKRVINTIEKVRKWEKKWVMLKDSTVRVYKWVPVSESQRFGSTVTAEEITLKPADTNDLSQDSSEQQSEAEEGLDSDVRTLSNFAETNDDSNAFSEGCFNSDSNQALSNDATSAAESGATDFRELMNDVTEPLGKRPVNEDDGIEETTATKQSRCL</sequence>
<proteinExistence type="inferred from homology"/>
<protein>
    <submittedName>
        <fullName evidence="4">Uncharacterized protein</fullName>
    </submittedName>
</protein>
<dbReference type="Pfam" id="PF04714">
    <property type="entry name" value="BCL_N"/>
    <property type="match status" value="1"/>
</dbReference>
<keyword evidence="3" id="KW-1185">Reference proteome</keyword>
<feature type="region of interest" description="Disordered" evidence="2">
    <location>
        <begin position="145"/>
        <end position="192"/>
    </location>
</feature>
<evidence type="ECO:0000256" key="1">
    <source>
        <dbReference type="ARBA" id="ARBA00010326"/>
    </source>
</evidence>
<comment type="similarity">
    <text evidence="1">Belongs to the BCL7 family.</text>
</comment>
<dbReference type="Proteomes" id="UP000046395">
    <property type="component" value="Unassembled WGS sequence"/>
</dbReference>
<accession>A0A5S6QH00</accession>
<evidence type="ECO:0000313" key="4">
    <source>
        <dbReference type="WBParaSite" id="TMUE_2000006117.1"/>
    </source>
</evidence>